<dbReference type="SUPFAM" id="SSF56219">
    <property type="entry name" value="DNase I-like"/>
    <property type="match status" value="1"/>
</dbReference>
<proteinExistence type="predicted"/>
<accession>A0ABQ8T966</accession>
<sequence length="179" mass="20631">MPATQGPRGRSMRDISCYYKQSLGKVLSIHQEQDTMIINFKRIFVIAIYVEPLTPIEELIATIMSARGQVAPGRDIILARDLNCELDNANYRAKELMELMTEEGFILVNKAEDRTYVAQSGSSTIDLIFFKDHNIMLMNYSVCYATEEVMIKKHCPVLAHFNVTKMERREKYEDTHTSR</sequence>
<dbReference type="InterPro" id="IPR005135">
    <property type="entry name" value="Endo/exonuclease/phosphatase"/>
</dbReference>
<reference evidence="2 3" key="1">
    <citation type="journal article" date="2022" name="Allergy">
        <title>Genome assembly and annotation of Periplaneta americana reveal a comprehensive cockroach allergen profile.</title>
        <authorList>
            <person name="Wang L."/>
            <person name="Xiong Q."/>
            <person name="Saelim N."/>
            <person name="Wang L."/>
            <person name="Nong W."/>
            <person name="Wan A.T."/>
            <person name="Shi M."/>
            <person name="Liu X."/>
            <person name="Cao Q."/>
            <person name="Hui J.H.L."/>
            <person name="Sookrung N."/>
            <person name="Leung T.F."/>
            <person name="Tungtrongchitr A."/>
            <person name="Tsui S.K.W."/>
        </authorList>
    </citation>
    <scope>NUCLEOTIDE SEQUENCE [LARGE SCALE GENOMIC DNA]</scope>
    <source>
        <strain evidence="2">PWHHKU_190912</strain>
    </source>
</reference>
<comment type="caution">
    <text evidence="2">The sequence shown here is derived from an EMBL/GenBank/DDBJ whole genome shotgun (WGS) entry which is preliminary data.</text>
</comment>
<keyword evidence="3" id="KW-1185">Reference proteome</keyword>
<dbReference type="Proteomes" id="UP001148838">
    <property type="component" value="Unassembled WGS sequence"/>
</dbReference>
<evidence type="ECO:0000313" key="3">
    <source>
        <dbReference type="Proteomes" id="UP001148838"/>
    </source>
</evidence>
<dbReference type="Pfam" id="PF14529">
    <property type="entry name" value="Exo_endo_phos_2"/>
    <property type="match status" value="1"/>
</dbReference>
<gene>
    <name evidence="2" type="ORF">ANN_04717</name>
</gene>
<dbReference type="Gene3D" id="3.60.10.10">
    <property type="entry name" value="Endonuclease/exonuclease/phosphatase"/>
    <property type="match status" value="1"/>
</dbReference>
<dbReference type="InterPro" id="IPR036691">
    <property type="entry name" value="Endo/exonu/phosph_ase_sf"/>
</dbReference>
<feature type="domain" description="Endonuclease/exonuclease/phosphatase" evidence="1">
    <location>
        <begin position="43"/>
        <end position="156"/>
    </location>
</feature>
<protein>
    <recommendedName>
        <fullName evidence="1">Endonuclease/exonuclease/phosphatase domain-containing protein</fullName>
    </recommendedName>
</protein>
<evidence type="ECO:0000259" key="1">
    <source>
        <dbReference type="Pfam" id="PF14529"/>
    </source>
</evidence>
<evidence type="ECO:0000313" key="2">
    <source>
        <dbReference type="EMBL" id="KAJ4443067.1"/>
    </source>
</evidence>
<organism evidence="2 3">
    <name type="scientific">Periplaneta americana</name>
    <name type="common">American cockroach</name>
    <name type="synonym">Blatta americana</name>
    <dbReference type="NCBI Taxonomy" id="6978"/>
    <lineage>
        <taxon>Eukaryota</taxon>
        <taxon>Metazoa</taxon>
        <taxon>Ecdysozoa</taxon>
        <taxon>Arthropoda</taxon>
        <taxon>Hexapoda</taxon>
        <taxon>Insecta</taxon>
        <taxon>Pterygota</taxon>
        <taxon>Neoptera</taxon>
        <taxon>Polyneoptera</taxon>
        <taxon>Dictyoptera</taxon>
        <taxon>Blattodea</taxon>
        <taxon>Blattoidea</taxon>
        <taxon>Blattidae</taxon>
        <taxon>Blattinae</taxon>
        <taxon>Periplaneta</taxon>
    </lineage>
</organism>
<dbReference type="EMBL" id="JAJSOF020000013">
    <property type="protein sequence ID" value="KAJ4443067.1"/>
    <property type="molecule type" value="Genomic_DNA"/>
</dbReference>
<name>A0ABQ8T966_PERAM</name>